<feature type="non-terminal residue" evidence="2">
    <location>
        <position position="1"/>
    </location>
</feature>
<comment type="caution">
    <text evidence="2">The sequence shown here is derived from an EMBL/GenBank/DDBJ whole genome shotgun (WGS) entry which is preliminary data.</text>
</comment>
<evidence type="ECO:0000256" key="1">
    <source>
        <dbReference type="SAM" id="MobiDB-lite"/>
    </source>
</evidence>
<gene>
    <name evidence="2" type="ORF">BJ554DRAFT_5015</name>
</gene>
<reference evidence="2 3" key="1">
    <citation type="journal article" name="Sci. Rep.">
        <title>Genome-scale phylogenetic analyses confirm Olpidium as the closest living zoosporic fungus to the non-flagellated, terrestrial fungi.</title>
        <authorList>
            <person name="Chang Y."/>
            <person name="Rochon D."/>
            <person name="Sekimoto S."/>
            <person name="Wang Y."/>
            <person name="Chovatia M."/>
            <person name="Sandor L."/>
            <person name="Salamov A."/>
            <person name="Grigoriev I.V."/>
            <person name="Stajich J.E."/>
            <person name="Spatafora J.W."/>
        </authorList>
    </citation>
    <scope>NUCLEOTIDE SEQUENCE [LARGE SCALE GENOMIC DNA]</scope>
    <source>
        <strain evidence="2">S191</strain>
    </source>
</reference>
<organism evidence="2 3">
    <name type="scientific">Olpidium bornovanus</name>
    <dbReference type="NCBI Taxonomy" id="278681"/>
    <lineage>
        <taxon>Eukaryota</taxon>
        <taxon>Fungi</taxon>
        <taxon>Fungi incertae sedis</taxon>
        <taxon>Olpidiomycota</taxon>
        <taxon>Olpidiomycotina</taxon>
        <taxon>Olpidiomycetes</taxon>
        <taxon>Olpidiales</taxon>
        <taxon>Olpidiaceae</taxon>
        <taxon>Olpidium</taxon>
    </lineage>
</organism>
<proteinExistence type="predicted"/>
<dbReference type="Proteomes" id="UP000673691">
    <property type="component" value="Unassembled WGS sequence"/>
</dbReference>
<evidence type="ECO:0000313" key="3">
    <source>
        <dbReference type="Proteomes" id="UP000673691"/>
    </source>
</evidence>
<accession>A0A8H7ZM60</accession>
<evidence type="ECO:0000313" key="2">
    <source>
        <dbReference type="EMBL" id="KAG5455537.1"/>
    </source>
</evidence>
<sequence>LPLYGLYTQESDAVNATINANADPGAKLVTWSNPVSPSNVETTGFGGAVREFGGAVREFDGRARRENHAGPEKIAAAAGDVSAPSSQRSSRDGGAGPVGACGTCGFRDPCAACVFALPAAARANDVVSPGDGHVYAGTAQIAGQHPQQLNQARAVRRASFADSGVRRLPVFQSIQH</sequence>
<name>A0A8H7ZM60_9FUNG</name>
<dbReference type="AlphaFoldDB" id="A0A8H7ZM60"/>
<dbReference type="EMBL" id="JAEFCI010013211">
    <property type="protein sequence ID" value="KAG5455537.1"/>
    <property type="molecule type" value="Genomic_DNA"/>
</dbReference>
<protein>
    <submittedName>
        <fullName evidence="2">Uncharacterized protein</fullName>
    </submittedName>
</protein>
<feature type="region of interest" description="Disordered" evidence="1">
    <location>
        <begin position="75"/>
        <end position="95"/>
    </location>
</feature>
<keyword evidence="3" id="KW-1185">Reference proteome</keyword>